<gene>
    <name evidence="2" type="ORF">SPARVUS_LOCUS1442376</name>
</gene>
<name>A0ABN9AR54_9NEOB</name>
<protein>
    <submittedName>
        <fullName evidence="2">Uncharacterized protein</fullName>
    </submittedName>
</protein>
<evidence type="ECO:0000313" key="3">
    <source>
        <dbReference type="Proteomes" id="UP001162483"/>
    </source>
</evidence>
<keyword evidence="3" id="KW-1185">Reference proteome</keyword>
<evidence type="ECO:0000313" key="2">
    <source>
        <dbReference type="EMBL" id="CAI9538488.1"/>
    </source>
</evidence>
<feature type="coiled-coil region" evidence="1">
    <location>
        <begin position="375"/>
        <end position="402"/>
    </location>
</feature>
<keyword evidence="1" id="KW-0175">Coiled coil</keyword>
<dbReference type="EMBL" id="CATNWA010000894">
    <property type="protein sequence ID" value="CAI9538488.1"/>
    <property type="molecule type" value="Genomic_DNA"/>
</dbReference>
<organism evidence="2 3">
    <name type="scientific">Staurois parvus</name>
    <dbReference type="NCBI Taxonomy" id="386267"/>
    <lineage>
        <taxon>Eukaryota</taxon>
        <taxon>Metazoa</taxon>
        <taxon>Chordata</taxon>
        <taxon>Craniata</taxon>
        <taxon>Vertebrata</taxon>
        <taxon>Euteleostomi</taxon>
        <taxon>Amphibia</taxon>
        <taxon>Batrachia</taxon>
        <taxon>Anura</taxon>
        <taxon>Neobatrachia</taxon>
        <taxon>Ranoidea</taxon>
        <taxon>Ranidae</taxon>
        <taxon>Staurois</taxon>
    </lineage>
</organism>
<evidence type="ECO:0000256" key="1">
    <source>
        <dbReference type="SAM" id="Coils"/>
    </source>
</evidence>
<accession>A0ABN9AR54</accession>
<reference evidence="2" key="1">
    <citation type="submission" date="2023-05" db="EMBL/GenBank/DDBJ databases">
        <authorList>
            <person name="Stuckert A."/>
        </authorList>
    </citation>
    <scope>NUCLEOTIDE SEQUENCE</scope>
</reference>
<proteinExistence type="predicted"/>
<comment type="caution">
    <text evidence="2">The sequence shown here is derived from an EMBL/GenBank/DDBJ whole genome shotgun (WGS) entry which is preliminary data.</text>
</comment>
<sequence>MVFTKRCLQRMDSTTFTMEAQYIKNLQQQIYFLEMEASFLRGQTKKAKVLSPQLTMEAEHLLRTLMDLRSEGEGLKLEVKRKDANSLMLQRDLEHVKGQIREAEASHSKEKKQLLEEIVQMKKTKELTNRQIAHKEMEILHSKQELDREILSLANTNQKVQVLQTQLKQRLENQKEVENQLSQKRIELLKANSARHEMEDKLIKHTATANNQLTLDLRNEISFLHQQLREKDLQSEQDRVLRKKMMDDCASLNSENSVLQAQLLEIIKQLEMQRQLKEENYTHNSSSVAQLLSVKDREGQLSKELKWQEALLLQEKEHLKDLMEQINLLLSGNTLQDLNTNTMSSQIAELKAVLAKEEEINTELWRDKTLLVDHVSQLQNQIENKKTELLHISSRIEELDKRLSTVKSEESLHRSLQSIRWREISDLAGSMKKTLQVFN</sequence>
<feature type="coiled-coil region" evidence="1">
    <location>
        <begin position="93"/>
        <end position="184"/>
    </location>
</feature>
<dbReference type="Proteomes" id="UP001162483">
    <property type="component" value="Unassembled WGS sequence"/>
</dbReference>